<evidence type="ECO:0000313" key="10">
    <source>
        <dbReference type="Proteomes" id="UP001596989"/>
    </source>
</evidence>
<feature type="domain" description="ABC transmembrane type-1" evidence="8">
    <location>
        <begin position="72"/>
        <end position="271"/>
    </location>
</feature>
<evidence type="ECO:0000256" key="1">
    <source>
        <dbReference type="ARBA" id="ARBA00004651"/>
    </source>
</evidence>
<dbReference type="Pfam" id="PF00528">
    <property type="entry name" value="BPD_transp_1"/>
    <property type="match status" value="1"/>
</dbReference>
<dbReference type="InterPro" id="IPR000515">
    <property type="entry name" value="MetI-like"/>
</dbReference>
<comment type="similarity">
    <text evidence="7">Belongs to the binding-protein-dependent transport system permease family.</text>
</comment>
<sequence>MVNRKMTWFDYANIVFLSVLSLSMLYPFIYMMAVSLSDSAAVLRNEVTIFPKGFSLSTYKAVLSDINVLRGYRNTILYVVLGTAIAIALTALTAYPLSRKGLIFGKSVTLMIVFTMLFSGGMIPTFLVVRSLGIMDTIWAMVLPGALSAWFLFVMRTFFMGIPNELIESGKMDGLNDFGVLLRIVLPLSKPALATIGLFVAVAIWNNFMSALLYLRSENLFPLQVIIRRLLETGLLTGQMNGGDEEMVDQGLKFTTIMVGTLPILMVYPFLQKYFVKGVLIGSVKG</sequence>
<evidence type="ECO:0000256" key="6">
    <source>
        <dbReference type="ARBA" id="ARBA00023136"/>
    </source>
</evidence>
<dbReference type="RefSeq" id="WP_377565033.1">
    <property type="nucleotide sequence ID" value="NZ_JBHTJZ010000021.1"/>
</dbReference>
<keyword evidence="3" id="KW-1003">Cell membrane</keyword>
<feature type="transmembrane region" description="Helical" evidence="7">
    <location>
        <begin position="109"/>
        <end position="132"/>
    </location>
</feature>
<dbReference type="PANTHER" id="PTHR43744:SF9">
    <property type="entry name" value="POLYGALACTURONAN_RHAMNOGALACTURONAN TRANSPORT SYSTEM PERMEASE PROTEIN YTCP"/>
    <property type="match status" value="1"/>
</dbReference>
<keyword evidence="2 7" id="KW-0813">Transport</keyword>
<evidence type="ECO:0000256" key="5">
    <source>
        <dbReference type="ARBA" id="ARBA00022989"/>
    </source>
</evidence>
<feature type="transmembrane region" description="Helical" evidence="7">
    <location>
        <begin position="138"/>
        <end position="159"/>
    </location>
</feature>
<dbReference type="Proteomes" id="UP001596989">
    <property type="component" value="Unassembled WGS sequence"/>
</dbReference>
<keyword evidence="5 7" id="KW-1133">Transmembrane helix</keyword>
<keyword evidence="6 7" id="KW-0472">Membrane</keyword>
<evidence type="ECO:0000313" key="9">
    <source>
        <dbReference type="EMBL" id="MFD0960517.1"/>
    </source>
</evidence>
<feature type="transmembrane region" description="Helical" evidence="7">
    <location>
        <begin position="251"/>
        <end position="271"/>
    </location>
</feature>
<comment type="subcellular location">
    <subcellularLocation>
        <location evidence="1 7">Cell membrane</location>
        <topology evidence="1 7">Multi-pass membrane protein</topology>
    </subcellularLocation>
</comment>
<dbReference type="PROSITE" id="PS50928">
    <property type="entry name" value="ABC_TM1"/>
    <property type="match status" value="1"/>
</dbReference>
<feature type="transmembrane region" description="Helical" evidence="7">
    <location>
        <begin position="76"/>
        <end position="97"/>
    </location>
</feature>
<comment type="caution">
    <text evidence="9">The sequence shown here is derived from an EMBL/GenBank/DDBJ whole genome shotgun (WGS) entry which is preliminary data.</text>
</comment>
<dbReference type="PANTHER" id="PTHR43744">
    <property type="entry name" value="ABC TRANSPORTER PERMEASE PROTEIN MG189-RELATED-RELATED"/>
    <property type="match status" value="1"/>
</dbReference>
<organism evidence="9 10">
    <name type="scientific">Paenibacillus chungangensis</name>
    <dbReference type="NCBI Taxonomy" id="696535"/>
    <lineage>
        <taxon>Bacteria</taxon>
        <taxon>Bacillati</taxon>
        <taxon>Bacillota</taxon>
        <taxon>Bacilli</taxon>
        <taxon>Bacillales</taxon>
        <taxon>Paenibacillaceae</taxon>
        <taxon>Paenibacillus</taxon>
    </lineage>
</organism>
<gene>
    <name evidence="9" type="ORF">ACFQ2I_14080</name>
</gene>
<accession>A0ABW3HT00</accession>
<evidence type="ECO:0000256" key="2">
    <source>
        <dbReference type="ARBA" id="ARBA00022448"/>
    </source>
</evidence>
<dbReference type="SUPFAM" id="SSF161098">
    <property type="entry name" value="MetI-like"/>
    <property type="match status" value="1"/>
</dbReference>
<dbReference type="InterPro" id="IPR035906">
    <property type="entry name" value="MetI-like_sf"/>
</dbReference>
<evidence type="ECO:0000259" key="8">
    <source>
        <dbReference type="PROSITE" id="PS50928"/>
    </source>
</evidence>
<dbReference type="EMBL" id="JBHTJZ010000021">
    <property type="protein sequence ID" value="MFD0960517.1"/>
    <property type="molecule type" value="Genomic_DNA"/>
</dbReference>
<evidence type="ECO:0000256" key="7">
    <source>
        <dbReference type="RuleBase" id="RU363032"/>
    </source>
</evidence>
<protein>
    <submittedName>
        <fullName evidence="9">Carbohydrate ABC transporter permease</fullName>
    </submittedName>
</protein>
<reference evidence="10" key="1">
    <citation type="journal article" date="2019" name="Int. J. Syst. Evol. Microbiol.">
        <title>The Global Catalogue of Microorganisms (GCM) 10K type strain sequencing project: providing services to taxonomists for standard genome sequencing and annotation.</title>
        <authorList>
            <consortium name="The Broad Institute Genomics Platform"/>
            <consortium name="The Broad Institute Genome Sequencing Center for Infectious Disease"/>
            <person name="Wu L."/>
            <person name="Ma J."/>
        </authorList>
    </citation>
    <scope>NUCLEOTIDE SEQUENCE [LARGE SCALE GENOMIC DNA]</scope>
    <source>
        <strain evidence="10">CCUG 59129</strain>
    </source>
</reference>
<dbReference type="Gene3D" id="1.10.3720.10">
    <property type="entry name" value="MetI-like"/>
    <property type="match status" value="1"/>
</dbReference>
<evidence type="ECO:0000256" key="4">
    <source>
        <dbReference type="ARBA" id="ARBA00022692"/>
    </source>
</evidence>
<feature type="transmembrane region" description="Helical" evidence="7">
    <location>
        <begin position="12"/>
        <end position="33"/>
    </location>
</feature>
<name>A0ABW3HT00_9BACL</name>
<dbReference type="CDD" id="cd06261">
    <property type="entry name" value="TM_PBP2"/>
    <property type="match status" value="1"/>
</dbReference>
<keyword evidence="10" id="KW-1185">Reference proteome</keyword>
<feature type="transmembrane region" description="Helical" evidence="7">
    <location>
        <begin position="180"/>
        <end position="205"/>
    </location>
</feature>
<keyword evidence="4 7" id="KW-0812">Transmembrane</keyword>
<proteinExistence type="inferred from homology"/>
<evidence type="ECO:0000256" key="3">
    <source>
        <dbReference type="ARBA" id="ARBA00022475"/>
    </source>
</evidence>